<dbReference type="GO" id="GO:0008745">
    <property type="term" value="F:N-acetylmuramoyl-L-alanine amidase activity"/>
    <property type="evidence" value="ECO:0007669"/>
    <property type="project" value="UniProtKB-EC"/>
</dbReference>
<dbReference type="EC" id="3.5.1.28" evidence="3"/>
<dbReference type="SUPFAM" id="SSF55846">
    <property type="entry name" value="N-acetylmuramoyl-L-alanine amidase-like"/>
    <property type="match status" value="1"/>
</dbReference>
<dbReference type="Gene3D" id="3.40.80.10">
    <property type="entry name" value="Peptidoglycan recognition protein-like"/>
    <property type="match status" value="1"/>
</dbReference>
<reference evidence="3" key="1">
    <citation type="submission" date="2022-06" db="EMBL/GenBank/DDBJ databases">
        <title>Lactococcus from bovine mastitis in China.</title>
        <authorList>
            <person name="Lin Y."/>
            <person name="Han B."/>
        </authorList>
    </citation>
    <scope>NUCLEOTIDE SEQUENCE</scope>
    <source>
        <strain evidence="3">Ningxia-I-26</strain>
    </source>
</reference>
<sequence length="274" mass="30256">MSYNVKQQIRTDTPQVGYAPYRQVHAHSTGNSGSTAQNEADYMSRKDLNTGFYTHVVGNGQVIQVAPVNRGAWDVGGGYNYETYAAVELIESHGSKEEFMKDYKIYCELLFDLAKQAGIPITLDSGDLAGIKTHNYCTHNQPNNGSDHVDPIPYLTKWGITQLQFTNDIANCKGNSSSSGDANTGSSEQNNNYQSQEEEEMIKFEVVEGGAKGTKGYLYQGRFIVGGSASSYNTIYQKLADMEKRGLIKPIKEPISSGEYNLICSKFPSHKNNK</sequence>
<dbReference type="RefSeq" id="WP_279361561.1">
    <property type="nucleotide sequence ID" value="NZ_JAMWEC010000002.1"/>
</dbReference>
<keyword evidence="4" id="KW-1185">Reference proteome</keyword>
<dbReference type="InterPro" id="IPR002502">
    <property type="entry name" value="Amidase_domain"/>
</dbReference>
<dbReference type="Pfam" id="PF01510">
    <property type="entry name" value="Amidase_2"/>
    <property type="match status" value="1"/>
</dbReference>
<dbReference type="GO" id="GO:0009253">
    <property type="term" value="P:peptidoglycan catabolic process"/>
    <property type="evidence" value="ECO:0007669"/>
    <property type="project" value="InterPro"/>
</dbReference>
<comment type="caution">
    <text evidence="3">The sequence shown here is derived from an EMBL/GenBank/DDBJ whole genome shotgun (WGS) entry which is preliminary data.</text>
</comment>
<name>A0A9X4SJY4_9LACT</name>
<evidence type="ECO:0000259" key="2">
    <source>
        <dbReference type="SMART" id="SM00644"/>
    </source>
</evidence>
<proteinExistence type="predicted"/>
<dbReference type="EMBL" id="JAMWFV010000023">
    <property type="protein sequence ID" value="MDG6146080.1"/>
    <property type="molecule type" value="Genomic_DNA"/>
</dbReference>
<feature type="region of interest" description="Disordered" evidence="1">
    <location>
        <begin position="174"/>
        <end position="196"/>
    </location>
</feature>
<dbReference type="Proteomes" id="UP001153199">
    <property type="component" value="Unassembled WGS sequence"/>
</dbReference>
<dbReference type="InterPro" id="IPR036505">
    <property type="entry name" value="Amidase/PGRP_sf"/>
</dbReference>
<evidence type="ECO:0000313" key="3">
    <source>
        <dbReference type="EMBL" id="MDG6146080.1"/>
    </source>
</evidence>
<gene>
    <name evidence="3" type="ORF">NF717_10545</name>
</gene>
<keyword evidence="3" id="KW-0378">Hydrolase</keyword>
<dbReference type="CDD" id="cd06583">
    <property type="entry name" value="PGRP"/>
    <property type="match status" value="1"/>
</dbReference>
<dbReference type="AlphaFoldDB" id="A0A9X4SJY4"/>
<accession>A0A9X4SJY4</accession>
<feature type="compositionally biased region" description="Low complexity" evidence="1">
    <location>
        <begin position="174"/>
        <end position="195"/>
    </location>
</feature>
<dbReference type="SMART" id="SM00644">
    <property type="entry name" value="Ami_2"/>
    <property type="match status" value="1"/>
</dbReference>
<organism evidence="3 4">
    <name type="scientific">Lactococcus formosensis</name>
    <dbReference type="NCBI Taxonomy" id="1281486"/>
    <lineage>
        <taxon>Bacteria</taxon>
        <taxon>Bacillati</taxon>
        <taxon>Bacillota</taxon>
        <taxon>Bacilli</taxon>
        <taxon>Lactobacillales</taxon>
        <taxon>Streptococcaceae</taxon>
        <taxon>Lactococcus</taxon>
    </lineage>
</organism>
<evidence type="ECO:0000256" key="1">
    <source>
        <dbReference type="SAM" id="MobiDB-lite"/>
    </source>
</evidence>
<feature type="domain" description="N-acetylmuramoyl-L-alanine amidase" evidence="2">
    <location>
        <begin position="11"/>
        <end position="152"/>
    </location>
</feature>
<protein>
    <submittedName>
        <fullName evidence="3">N-acetylmuramoyl-L-alanine amidase</fullName>
        <ecNumber evidence="3">3.5.1.28</ecNumber>
    </submittedName>
</protein>
<evidence type="ECO:0000313" key="4">
    <source>
        <dbReference type="Proteomes" id="UP001153199"/>
    </source>
</evidence>